<protein>
    <submittedName>
        <fullName evidence="1">Fumarate reductase</fullName>
    </submittedName>
</protein>
<dbReference type="OrthoDB" id="10266825at2759"/>
<evidence type="ECO:0000313" key="1">
    <source>
        <dbReference type="EMBL" id="KAF7818951.1"/>
    </source>
</evidence>
<dbReference type="AlphaFoldDB" id="A0A834TCX2"/>
<gene>
    <name evidence="1" type="ORF">G2W53_024406</name>
</gene>
<dbReference type="Proteomes" id="UP000634136">
    <property type="component" value="Unassembled WGS sequence"/>
</dbReference>
<reference evidence="1" key="1">
    <citation type="submission" date="2020-09" db="EMBL/GenBank/DDBJ databases">
        <title>Genome-Enabled Discovery of Anthraquinone Biosynthesis in Senna tora.</title>
        <authorList>
            <person name="Kang S.-H."/>
            <person name="Pandey R.P."/>
            <person name="Lee C.-M."/>
            <person name="Sim J.-S."/>
            <person name="Jeong J.-T."/>
            <person name="Choi B.-S."/>
            <person name="Jung M."/>
            <person name="Ginzburg D."/>
            <person name="Zhao K."/>
            <person name="Won S.Y."/>
            <person name="Oh T.-J."/>
            <person name="Yu Y."/>
            <person name="Kim N.-H."/>
            <person name="Lee O.R."/>
            <person name="Lee T.-H."/>
            <person name="Bashyal P."/>
            <person name="Kim T.-S."/>
            <person name="Lee W.-H."/>
            <person name="Kawkins C."/>
            <person name="Kim C.-K."/>
            <person name="Kim J.S."/>
            <person name="Ahn B.O."/>
            <person name="Rhee S.Y."/>
            <person name="Sohng J.K."/>
        </authorList>
    </citation>
    <scope>NUCLEOTIDE SEQUENCE</scope>
    <source>
        <tissue evidence="1">Leaf</tissue>
    </source>
</reference>
<proteinExistence type="predicted"/>
<evidence type="ECO:0000313" key="2">
    <source>
        <dbReference type="Proteomes" id="UP000634136"/>
    </source>
</evidence>
<dbReference type="EMBL" id="JAAIUW010000008">
    <property type="protein sequence ID" value="KAF7818951.1"/>
    <property type="molecule type" value="Genomic_DNA"/>
</dbReference>
<accession>A0A834TCX2</accession>
<keyword evidence="2" id="KW-1185">Reference proteome</keyword>
<organism evidence="1 2">
    <name type="scientific">Senna tora</name>
    <dbReference type="NCBI Taxonomy" id="362788"/>
    <lineage>
        <taxon>Eukaryota</taxon>
        <taxon>Viridiplantae</taxon>
        <taxon>Streptophyta</taxon>
        <taxon>Embryophyta</taxon>
        <taxon>Tracheophyta</taxon>
        <taxon>Spermatophyta</taxon>
        <taxon>Magnoliopsida</taxon>
        <taxon>eudicotyledons</taxon>
        <taxon>Gunneridae</taxon>
        <taxon>Pentapetalae</taxon>
        <taxon>rosids</taxon>
        <taxon>fabids</taxon>
        <taxon>Fabales</taxon>
        <taxon>Fabaceae</taxon>
        <taxon>Caesalpinioideae</taxon>
        <taxon>Cassia clade</taxon>
        <taxon>Senna</taxon>
    </lineage>
</organism>
<name>A0A834TCX2_9FABA</name>
<comment type="caution">
    <text evidence="1">The sequence shown here is derived from an EMBL/GenBank/DDBJ whole genome shotgun (WGS) entry which is preliminary data.</text>
</comment>
<sequence>MYLKSHLTLYLLERAERCQNGTSNPDTVLPLWWCHHFNFHATWCQCCNLLAHPISNAWEHGGTTTQDNVTIEILPNINITLHDGVISCFVNASSFHPNHGWLEEYFGTAESFSTYCDHLPISFSFTSLTISRSAVVVKEYPRSVKIFMRASVRSRPASCAATSIKRKDGLDGDIHSGSIKGLEHNLSHFLTVSLWVERGFCEKNRMLFGSYTELIVESVMPDLLHIVPIANNTMLDGVSRIAKGLKGQYRYALKMKKKNEENNDSAAGTD</sequence>